<dbReference type="VEuPathDB" id="VectorBase:ISCP_035092"/>
<feature type="non-terminal residue" evidence="1">
    <location>
        <position position="117"/>
    </location>
</feature>
<evidence type="ECO:0000313" key="1">
    <source>
        <dbReference type="EMBL" id="EEC00649.1"/>
    </source>
</evidence>
<protein>
    <submittedName>
        <fullName evidence="1 2">Secreted protein, putative</fullName>
    </submittedName>
</protein>
<dbReference type="EMBL" id="DS619980">
    <property type="protein sequence ID" value="EEC00649.1"/>
    <property type="molecule type" value="Genomic_DNA"/>
</dbReference>
<dbReference type="AlphaFoldDB" id="B7P227"/>
<dbReference type="VEuPathDB" id="VectorBase:ISCI000429"/>
<reference evidence="1 3" key="1">
    <citation type="submission" date="2008-03" db="EMBL/GenBank/DDBJ databases">
        <title>Annotation of Ixodes scapularis.</title>
        <authorList>
            <consortium name="Ixodes scapularis Genome Project Consortium"/>
            <person name="Caler E."/>
            <person name="Hannick L.I."/>
            <person name="Bidwell S."/>
            <person name="Joardar V."/>
            <person name="Thiagarajan M."/>
            <person name="Amedeo P."/>
            <person name="Galinsky K.J."/>
            <person name="Schobel S."/>
            <person name="Inman J."/>
            <person name="Hostetler J."/>
            <person name="Miller J."/>
            <person name="Hammond M."/>
            <person name="Megy K."/>
            <person name="Lawson D."/>
            <person name="Kodira C."/>
            <person name="Sutton G."/>
            <person name="Meyer J."/>
            <person name="Hill C.A."/>
            <person name="Birren B."/>
            <person name="Nene V."/>
            <person name="Collins F."/>
            <person name="Alarcon-Chaidez F."/>
            <person name="Wikel S."/>
            <person name="Strausberg R."/>
        </authorList>
    </citation>
    <scope>NUCLEOTIDE SEQUENCE [LARGE SCALE GENOMIC DNA]</scope>
    <source>
        <strain evidence="3">Wikel</strain>
        <strain evidence="1">Wikel colony</strain>
    </source>
</reference>
<evidence type="ECO:0000313" key="2">
    <source>
        <dbReference type="EnsemblMetazoa" id="ISCW000429-PA"/>
    </source>
</evidence>
<dbReference type="PaxDb" id="6945-B7P227"/>
<dbReference type="Proteomes" id="UP000001555">
    <property type="component" value="Unassembled WGS sequence"/>
</dbReference>
<dbReference type="VEuPathDB" id="VectorBase:ISCW000429"/>
<sequence>SILTLYVLYPHVLTDDEPQYVPEPVAKVVHIVKPKLPAKKKLTGRKCGVLKYAHYYAGNLCLEPNPFVPLTSEPYFNRTSKEMLKVYYRCIGGLMGFVVCGYKKKPVTDLCVLFEKK</sequence>
<reference evidence="2" key="2">
    <citation type="submission" date="2020-05" db="UniProtKB">
        <authorList>
            <consortium name="EnsemblMetazoa"/>
        </authorList>
    </citation>
    <scope>IDENTIFICATION</scope>
    <source>
        <strain evidence="2">wikel</strain>
    </source>
</reference>
<dbReference type="EnsemblMetazoa" id="ISCW000429-RA">
    <property type="protein sequence ID" value="ISCW000429-PA"/>
    <property type="gene ID" value="ISCW000429"/>
</dbReference>
<proteinExistence type="predicted"/>
<organism>
    <name type="scientific">Ixodes scapularis</name>
    <name type="common">Black-legged tick</name>
    <name type="synonym">Deer tick</name>
    <dbReference type="NCBI Taxonomy" id="6945"/>
    <lineage>
        <taxon>Eukaryota</taxon>
        <taxon>Metazoa</taxon>
        <taxon>Ecdysozoa</taxon>
        <taxon>Arthropoda</taxon>
        <taxon>Chelicerata</taxon>
        <taxon>Arachnida</taxon>
        <taxon>Acari</taxon>
        <taxon>Parasitiformes</taxon>
        <taxon>Ixodida</taxon>
        <taxon>Ixodoidea</taxon>
        <taxon>Ixodidae</taxon>
        <taxon>Ixodinae</taxon>
        <taxon>Ixodes</taxon>
    </lineage>
</organism>
<evidence type="ECO:0000313" key="3">
    <source>
        <dbReference type="Proteomes" id="UP000001555"/>
    </source>
</evidence>
<name>B7P227_IXOSC</name>
<dbReference type="OrthoDB" id="6485761at2759"/>
<accession>B7P227</accession>
<keyword evidence="3" id="KW-1185">Reference proteome</keyword>
<feature type="non-terminal residue" evidence="1">
    <location>
        <position position="1"/>
    </location>
</feature>
<dbReference type="EMBL" id="ABJB010780009">
    <property type="status" value="NOT_ANNOTATED_CDS"/>
    <property type="molecule type" value="Genomic_DNA"/>
</dbReference>
<gene>
    <name evidence="1" type="ORF">IscW_ISCW000429</name>
</gene>
<dbReference type="HOGENOM" id="CLU_2090763_0_0_1"/>